<proteinExistence type="predicted"/>
<dbReference type="RefSeq" id="WP_124093119.1">
    <property type="nucleotide sequence ID" value="NZ_CBCRYA010000011.1"/>
</dbReference>
<keyword evidence="2" id="KW-1185">Reference proteome</keyword>
<evidence type="ECO:0000313" key="1">
    <source>
        <dbReference type="EMBL" id="VDC32263.1"/>
    </source>
</evidence>
<dbReference type="OrthoDB" id="5165480at2"/>
<organism evidence="1 2">
    <name type="scientific">Arthrobacter ulcerisalmonis</name>
    <dbReference type="NCBI Taxonomy" id="2483813"/>
    <lineage>
        <taxon>Bacteria</taxon>
        <taxon>Bacillati</taxon>
        <taxon>Actinomycetota</taxon>
        <taxon>Actinomycetes</taxon>
        <taxon>Micrococcales</taxon>
        <taxon>Micrococcaceae</taxon>
        <taxon>Arthrobacter</taxon>
    </lineage>
</organism>
<dbReference type="EMBL" id="UXAU01000040">
    <property type="protein sequence ID" value="VDC32263.1"/>
    <property type="molecule type" value="Genomic_DNA"/>
</dbReference>
<name>A0A3P5XC29_9MICC</name>
<dbReference type="AlphaFoldDB" id="A0A3P5XC29"/>
<accession>A0A3P5XC29</accession>
<dbReference type="Proteomes" id="UP000280861">
    <property type="component" value="Unassembled WGS sequence"/>
</dbReference>
<reference evidence="1 2" key="1">
    <citation type="submission" date="2018-11" db="EMBL/GenBank/DDBJ databases">
        <authorList>
            <person name="Criscuolo A."/>
        </authorList>
    </citation>
    <scope>NUCLEOTIDE SEQUENCE [LARGE SCALE GENOMIC DNA]</scope>
    <source>
        <strain evidence="1">AT11b</strain>
    </source>
</reference>
<sequence>MSTKPYAPDAEERIRFSARHIITATAYPDGAAPVELDVEDGSVEFDDSRAPRIQATLTCKIPTDKTVLDALDARRTFRVKIWAGYKYDSVEEDVQLLADLHVRSREIRRPSNRMVLSLWSDEGLTMDYKRLAWDSQPPQSNLLDAVKYHVLIGTIGGELPPVVSEYPNSFGFEAVAGLVQEPGQSGWDLIAESAARAGVSVYVDSDRTWRIAKPQALVSDTALNMTTGGGGILTETNSVTSRDNFKNAVCIRYRWRDINGNEQTVYGHAYIAAGPFSLGEIGYNSVFLEKDKPATQGQADAAATAALKAMSRRGRSFVLNSISAYWLRPAQTVTATLPEGEQERLLVSAVYFNFPSGSMSVRLRQPQDIEIENNL</sequence>
<evidence type="ECO:0000313" key="2">
    <source>
        <dbReference type="Proteomes" id="UP000280861"/>
    </source>
</evidence>
<protein>
    <submittedName>
        <fullName evidence="1">Phage late control gene D protein (GPD)</fullName>
    </submittedName>
</protein>
<gene>
    <name evidence="1" type="ORF">PSET11_03032</name>
</gene>